<feature type="transmembrane region" description="Helical" evidence="1">
    <location>
        <begin position="186"/>
        <end position="204"/>
    </location>
</feature>
<organism evidence="3 4">
    <name type="scientific">Exophiala spinifera</name>
    <dbReference type="NCBI Taxonomy" id="91928"/>
    <lineage>
        <taxon>Eukaryota</taxon>
        <taxon>Fungi</taxon>
        <taxon>Dikarya</taxon>
        <taxon>Ascomycota</taxon>
        <taxon>Pezizomycotina</taxon>
        <taxon>Eurotiomycetes</taxon>
        <taxon>Chaetothyriomycetidae</taxon>
        <taxon>Chaetothyriales</taxon>
        <taxon>Herpotrichiellaceae</taxon>
        <taxon>Exophiala</taxon>
    </lineage>
</organism>
<keyword evidence="1" id="KW-1133">Transmembrane helix</keyword>
<feature type="domain" description="DUF7702" evidence="2">
    <location>
        <begin position="166"/>
        <end position="276"/>
    </location>
</feature>
<feature type="domain" description="DUF7702" evidence="2">
    <location>
        <begin position="5"/>
        <end position="90"/>
    </location>
</feature>
<dbReference type="GeneID" id="27337258"/>
<feature type="transmembrane region" description="Helical" evidence="1">
    <location>
        <begin position="71"/>
        <end position="90"/>
    </location>
</feature>
<feature type="transmembrane region" description="Helical" evidence="1">
    <location>
        <begin position="120"/>
        <end position="143"/>
    </location>
</feature>
<dbReference type="OrthoDB" id="2560628at2759"/>
<reference evidence="3 4" key="1">
    <citation type="submission" date="2015-01" db="EMBL/GenBank/DDBJ databases">
        <title>The Genome Sequence of Exophiala spinifera CBS89968.</title>
        <authorList>
            <consortium name="The Broad Institute Genomics Platform"/>
            <person name="Cuomo C."/>
            <person name="de Hoog S."/>
            <person name="Gorbushina A."/>
            <person name="Stielow B."/>
            <person name="Teixiera M."/>
            <person name="Abouelleil A."/>
            <person name="Chapman S.B."/>
            <person name="Priest M."/>
            <person name="Young S.K."/>
            <person name="Wortman J."/>
            <person name="Nusbaum C."/>
            <person name="Birren B."/>
        </authorList>
    </citation>
    <scope>NUCLEOTIDE SEQUENCE [LARGE SCALE GENOMIC DNA]</scope>
    <source>
        <strain evidence="3 4">CBS 89968</strain>
    </source>
</reference>
<dbReference type="InterPro" id="IPR056119">
    <property type="entry name" value="DUF7702"/>
</dbReference>
<keyword evidence="4" id="KW-1185">Reference proteome</keyword>
<evidence type="ECO:0000313" key="3">
    <source>
        <dbReference type="EMBL" id="KIW10876.1"/>
    </source>
</evidence>
<dbReference type="VEuPathDB" id="FungiDB:PV08_10175"/>
<dbReference type="HOGENOM" id="CLU_064985_3_0_1"/>
<feature type="transmembrane region" description="Helical" evidence="1">
    <location>
        <begin position="41"/>
        <end position="59"/>
    </location>
</feature>
<evidence type="ECO:0000259" key="2">
    <source>
        <dbReference type="Pfam" id="PF24800"/>
    </source>
</evidence>
<evidence type="ECO:0000313" key="4">
    <source>
        <dbReference type="Proteomes" id="UP000053328"/>
    </source>
</evidence>
<dbReference type="EMBL" id="KN847499">
    <property type="protein sequence ID" value="KIW10876.1"/>
    <property type="molecule type" value="Genomic_DNA"/>
</dbReference>
<gene>
    <name evidence="3" type="ORF">PV08_10175</name>
</gene>
<accession>A0A0D1Y7I6</accession>
<protein>
    <recommendedName>
        <fullName evidence="2">DUF7702 domain-containing protein</fullName>
    </recommendedName>
</protein>
<feature type="transmembrane region" description="Helical" evidence="1">
    <location>
        <begin position="216"/>
        <end position="235"/>
    </location>
</feature>
<dbReference type="RefSeq" id="XP_016231092.1">
    <property type="nucleotide sequence ID" value="XM_016384490.1"/>
</dbReference>
<dbReference type="PANTHER" id="PTHR42109:SF2">
    <property type="entry name" value="INTEGRAL MEMBRANE PROTEIN"/>
    <property type="match status" value="1"/>
</dbReference>
<evidence type="ECO:0000256" key="1">
    <source>
        <dbReference type="SAM" id="Phobius"/>
    </source>
</evidence>
<dbReference type="Proteomes" id="UP000053328">
    <property type="component" value="Unassembled WGS sequence"/>
</dbReference>
<dbReference type="PANTHER" id="PTHR42109">
    <property type="entry name" value="UNPLACED GENOMIC SCAFFOLD UM_SCAF_CONTIG_1.265, WHOLE GENOME SHOTGUN SEQUENCE"/>
    <property type="match status" value="1"/>
</dbReference>
<feature type="transmembrane region" description="Helical" evidence="1">
    <location>
        <begin position="255"/>
        <end position="275"/>
    </location>
</feature>
<keyword evidence="1" id="KW-0472">Membrane</keyword>
<dbReference type="Pfam" id="PF24800">
    <property type="entry name" value="DUF7702"/>
    <property type="match status" value="2"/>
</dbReference>
<keyword evidence="1" id="KW-0812">Transmembrane</keyword>
<sequence length="321" mass="34535">MAVDDSTALSIAELAIYTVLVPMTFYLFFRHGIRSTLGYMYLFAFETLRLVSAGLQISAHSQHKTSSATGSIIASVGLSPLILALSGFIYELSSYSYYYYDADADAAPERGNAYHRHRRLLIVQEVLVHLGAYTGIALAASGASKLAKSSFYSSSTSSSSSSSSVTTTTSASDIEHAHTLQETGTILILVTWIGQVYLCARLCVTRGVLTPVSVSLGVACIFVGVRCVYGVVYAFDHSRSSPVNPVTGSFAVKVTLVVLVQLVVVVALLVVGFLTRDIARDHGVKRRWWRRGGRGGWYTTTSSGGPVEIDRGSAIPLRSPK</sequence>
<feature type="transmembrane region" description="Helical" evidence="1">
    <location>
        <begin position="6"/>
        <end position="29"/>
    </location>
</feature>
<dbReference type="AlphaFoldDB" id="A0A0D1Y7I6"/>
<name>A0A0D1Y7I6_9EURO</name>
<proteinExistence type="predicted"/>